<keyword evidence="4" id="KW-1185">Reference proteome</keyword>
<name>A0A9P6HDH7_9AGAM</name>
<evidence type="ECO:0000259" key="2">
    <source>
        <dbReference type="Pfam" id="PF13193"/>
    </source>
</evidence>
<evidence type="ECO:0000313" key="4">
    <source>
        <dbReference type="Proteomes" id="UP000736335"/>
    </source>
</evidence>
<dbReference type="Pfam" id="PF00501">
    <property type="entry name" value="AMP-binding"/>
    <property type="match status" value="1"/>
</dbReference>
<dbReference type="InterPro" id="IPR000873">
    <property type="entry name" value="AMP-dep_synth/lig_dom"/>
</dbReference>
<feature type="domain" description="AMP-dependent synthetase/ligase" evidence="1">
    <location>
        <begin position="60"/>
        <end position="418"/>
    </location>
</feature>
<reference evidence="3" key="2">
    <citation type="submission" date="2020-11" db="EMBL/GenBank/DDBJ databases">
        <authorList>
            <consortium name="DOE Joint Genome Institute"/>
            <person name="Kuo A."/>
            <person name="Miyauchi S."/>
            <person name="Kiss E."/>
            <person name="Drula E."/>
            <person name="Kohler A."/>
            <person name="Sanchez-Garcia M."/>
            <person name="Andreopoulos B."/>
            <person name="Barry K.W."/>
            <person name="Bonito G."/>
            <person name="Buee M."/>
            <person name="Carver A."/>
            <person name="Chen C."/>
            <person name="Cichocki N."/>
            <person name="Clum A."/>
            <person name="Culley D."/>
            <person name="Crous P.W."/>
            <person name="Fauchery L."/>
            <person name="Girlanda M."/>
            <person name="Hayes R."/>
            <person name="Keri Z."/>
            <person name="Labutti K."/>
            <person name="Lipzen A."/>
            <person name="Lombard V."/>
            <person name="Magnuson J."/>
            <person name="Maillard F."/>
            <person name="Morin E."/>
            <person name="Murat C."/>
            <person name="Nolan M."/>
            <person name="Ohm R."/>
            <person name="Pangilinan J."/>
            <person name="Pereira M."/>
            <person name="Perotto S."/>
            <person name="Peter M."/>
            <person name="Riley R."/>
            <person name="Sitrit Y."/>
            <person name="Stielow B."/>
            <person name="Szollosi G."/>
            <person name="Zifcakova L."/>
            <person name="Stursova M."/>
            <person name="Spatafora J.W."/>
            <person name="Tedersoo L."/>
            <person name="Vaario L.-M."/>
            <person name="Yamada A."/>
            <person name="Yan M."/>
            <person name="Wang P."/>
            <person name="Xu J."/>
            <person name="Bruns T."/>
            <person name="Baldrian P."/>
            <person name="Vilgalys R."/>
            <person name="Henrissat B."/>
            <person name="Grigoriev I.V."/>
            <person name="Hibbett D."/>
            <person name="Nagy L.G."/>
            <person name="Martin F.M."/>
        </authorList>
    </citation>
    <scope>NUCLEOTIDE SEQUENCE</scope>
    <source>
        <strain evidence="3">UH-Tt-Lm1</strain>
    </source>
</reference>
<evidence type="ECO:0000313" key="3">
    <source>
        <dbReference type="EMBL" id="KAF9783374.1"/>
    </source>
</evidence>
<dbReference type="InterPro" id="IPR045851">
    <property type="entry name" value="AMP-bd_C_sf"/>
</dbReference>
<feature type="domain" description="AMP-binding enzyme C-terminal" evidence="2">
    <location>
        <begin position="469"/>
        <end position="556"/>
    </location>
</feature>
<dbReference type="InterPro" id="IPR020845">
    <property type="entry name" value="AMP-binding_CS"/>
</dbReference>
<dbReference type="Proteomes" id="UP000736335">
    <property type="component" value="Unassembled WGS sequence"/>
</dbReference>
<dbReference type="Pfam" id="PF13193">
    <property type="entry name" value="AMP-binding_C"/>
    <property type="match status" value="1"/>
</dbReference>
<dbReference type="GO" id="GO:0016405">
    <property type="term" value="F:CoA-ligase activity"/>
    <property type="evidence" value="ECO:0007669"/>
    <property type="project" value="TreeGrafter"/>
</dbReference>
<dbReference type="OrthoDB" id="6509636at2759"/>
<dbReference type="EMBL" id="WIUZ02000010">
    <property type="protein sequence ID" value="KAF9783374.1"/>
    <property type="molecule type" value="Genomic_DNA"/>
</dbReference>
<reference evidence="3" key="1">
    <citation type="journal article" date="2020" name="Nat. Commun.">
        <title>Large-scale genome sequencing of mycorrhizal fungi provides insights into the early evolution of symbiotic traits.</title>
        <authorList>
            <person name="Miyauchi S."/>
            <person name="Kiss E."/>
            <person name="Kuo A."/>
            <person name="Drula E."/>
            <person name="Kohler A."/>
            <person name="Sanchez-Garcia M."/>
            <person name="Morin E."/>
            <person name="Andreopoulos B."/>
            <person name="Barry K.W."/>
            <person name="Bonito G."/>
            <person name="Buee M."/>
            <person name="Carver A."/>
            <person name="Chen C."/>
            <person name="Cichocki N."/>
            <person name="Clum A."/>
            <person name="Culley D."/>
            <person name="Crous P.W."/>
            <person name="Fauchery L."/>
            <person name="Girlanda M."/>
            <person name="Hayes R.D."/>
            <person name="Keri Z."/>
            <person name="LaButti K."/>
            <person name="Lipzen A."/>
            <person name="Lombard V."/>
            <person name="Magnuson J."/>
            <person name="Maillard F."/>
            <person name="Murat C."/>
            <person name="Nolan M."/>
            <person name="Ohm R.A."/>
            <person name="Pangilinan J."/>
            <person name="Pereira M.F."/>
            <person name="Perotto S."/>
            <person name="Peter M."/>
            <person name="Pfister S."/>
            <person name="Riley R."/>
            <person name="Sitrit Y."/>
            <person name="Stielow J.B."/>
            <person name="Szollosi G."/>
            <person name="Zifcakova L."/>
            <person name="Stursova M."/>
            <person name="Spatafora J.W."/>
            <person name="Tedersoo L."/>
            <person name="Vaario L.M."/>
            <person name="Yamada A."/>
            <person name="Yan M."/>
            <person name="Wang P."/>
            <person name="Xu J."/>
            <person name="Bruns T."/>
            <person name="Baldrian P."/>
            <person name="Vilgalys R."/>
            <person name="Dunand C."/>
            <person name="Henrissat B."/>
            <person name="Grigoriev I.V."/>
            <person name="Hibbett D."/>
            <person name="Nagy L.G."/>
            <person name="Martin F.M."/>
        </authorList>
    </citation>
    <scope>NUCLEOTIDE SEQUENCE</scope>
    <source>
        <strain evidence="3">UH-Tt-Lm1</strain>
    </source>
</reference>
<dbReference type="Gene3D" id="3.30.300.30">
    <property type="match status" value="1"/>
</dbReference>
<dbReference type="PANTHER" id="PTHR24096:SF422">
    <property type="entry name" value="BCDNA.GH02901"/>
    <property type="match status" value="1"/>
</dbReference>
<dbReference type="PROSITE" id="PS00455">
    <property type="entry name" value="AMP_BINDING"/>
    <property type="match status" value="1"/>
</dbReference>
<evidence type="ECO:0000259" key="1">
    <source>
        <dbReference type="Pfam" id="PF00501"/>
    </source>
</evidence>
<evidence type="ECO:0008006" key="5">
    <source>
        <dbReference type="Google" id="ProtNLM"/>
    </source>
</evidence>
<dbReference type="InterPro" id="IPR025110">
    <property type="entry name" value="AMP-bd_C"/>
</dbReference>
<proteinExistence type="predicted"/>
<dbReference type="PANTHER" id="PTHR24096">
    <property type="entry name" value="LONG-CHAIN-FATTY-ACID--COA LIGASE"/>
    <property type="match status" value="1"/>
</dbReference>
<protein>
    <recommendedName>
        <fullName evidence="5">Acetyl-CoA synthetase-like protein</fullName>
    </recommendedName>
</protein>
<accession>A0A9P6HDH7</accession>
<gene>
    <name evidence="3" type="ORF">BJ322DRAFT_1110254</name>
</gene>
<dbReference type="SUPFAM" id="SSF56801">
    <property type="entry name" value="Acetyl-CoA synthetase-like"/>
    <property type="match status" value="1"/>
</dbReference>
<comment type="caution">
    <text evidence="3">The sequence shown here is derived from an EMBL/GenBank/DDBJ whole genome shotgun (WGS) entry which is preliminary data.</text>
</comment>
<sequence>MFSQQAIQEFISPNGSLPPIPSNMTIAQFFLDYQHPNRPARPETVPWLIDNDTGRCYYLEEIRTRTYALANIMKARWNIGNSDCVAFFTPNHVELPITAWAAHRLGAIAAAANPAFSVDELLYQLNTTKAKLLVVHHSIFAIGLEAAKLAGLSEDRVVVIPGGDEPAPGGFQTLDELAKESSCLYPEPLFDESFLAEDEAKTKIAFYNFSSGTTGKSKAVAISHYMVIATVVMCATHFQIGNPGVPQRFQPGDVAMNTLPLFHVWGMFYNLLFQLYCGSSVVVVSKFSFTGMLQSIVKYKINNLFIVPPIAIMLCQRPETMKFDLSSLRTILSSASPLSLERFKQLSALLPQAAILQGYGSTEAGIIGMETNGEKTGISAGILVPGIVARVQRADGTYAGFNEPGELIIKTHSMASGYSNNEEAFKETFVNGWMRTGDEVTINENLEIFVVDRVKEMLKVRGFQVAPTEMEAHLAEHPFVSEACVVGIPHEFHGELPFALIIPEKKTAALIAKYPEEEAKLKDLLAKHVADHKIAYKAISGGIEFVDSIPKAGAGKLLRRVARENAKKLLAEKVEQMSAAKPVTA</sequence>
<dbReference type="Gene3D" id="3.40.50.12780">
    <property type="entry name" value="N-terminal domain of ligase-like"/>
    <property type="match status" value="1"/>
</dbReference>
<organism evidence="3 4">
    <name type="scientific">Thelephora terrestris</name>
    <dbReference type="NCBI Taxonomy" id="56493"/>
    <lineage>
        <taxon>Eukaryota</taxon>
        <taxon>Fungi</taxon>
        <taxon>Dikarya</taxon>
        <taxon>Basidiomycota</taxon>
        <taxon>Agaricomycotina</taxon>
        <taxon>Agaricomycetes</taxon>
        <taxon>Thelephorales</taxon>
        <taxon>Thelephoraceae</taxon>
        <taxon>Thelephora</taxon>
    </lineage>
</organism>
<dbReference type="InterPro" id="IPR042099">
    <property type="entry name" value="ANL_N_sf"/>
</dbReference>
<dbReference type="AlphaFoldDB" id="A0A9P6HDH7"/>